<evidence type="ECO:0000313" key="1">
    <source>
        <dbReference type="EMBL" id="KRM95087.1"/>
    </source>
</evidence>
<dbReference type="SUPFAM" id="SSF55826">
    <property type="entry name" value="YbaK/ProRS associated domain"/>
    <property type="match status" value="1"/>
</dbReference>
<name>A0A0R2CTJ5_9LACO</name>
<dbReference type="RefSeq" id="WP_057876801.1">
    <property type="nucleotide sequence ID" value="NZ_AYZD01000033.1"/>
</dbReference>
<proteinExistence type="predicted"/>
<dbReference type="OrthoDB" id="2298925at2"/>
<evidence type="ECO:0000313" key="2">
    <source>
        <dbReference type="Proteomes" id="UP000051015"/>
    </source>
</evidence>
<organism evidence="1 2">
    <name type="scientific">Liquorilactobacillus aquaticus DSM 21051</name>
    <dbReference type="NCBI Taxonomy" id="1423725"/>
    <lineage>
        <taxon>Bacteria</taxon>
        <taxon>Bacillati</taxon>
        <taxon>Bacillota</taxon>
        <taxon>Bacilli</taxon>
        <taxon>Lactobacillales</taxon>
        <taxon>Lactobacillaceae</taxon>
        <taxon>Liquorilactobacillus</taxon>
    </lineage>
</organism>
<accession>A0A0R2CTJ5</accession>
<evidence type="ECO:0008006" key="3">
    <source>
        <dbReference type="Google" id="ProtNLM"/>
    </source>
</evidence>
<dbReference type="EMBL" id="AYZD01000033">
    <property type="protein sequence ID" value="KRM95087.1"/>
    <property type="molecule type" value="Genomic_DNA"/>
</dbReference>
<dbReference type="Gene3D" id="3.90.960.10">
    <property type="entry name" value="YbaK/aminoacyl-tRNA synthetase-associated domain"/>
    <property type="match status" value="1"/>
</dbReference>
<comment type="caution">
    <text evidence="1">The sequence shown here is derived from an EMBL/GenBank/DDBJ whole genome shotgun (WGS) entry which is preliminary data.</text>
</comment>
<dbReference type="Proteomes" id="UP000051015">
    <property type="component" value="Unassembled WGS sequence"/>
</dbReference>
<dbReference type="GO" id="GO:0002161">
    <property type="term" value="F:aminoacyl-tRNA deacylase activity"/>
    <property type="evidence" value="ECO:0007669"/>
    <property type="project" value="InterPro"/>
</dbReference>
<dbReference type="PATRIC" id="fig|1423725.3.peg.2244"/>
<reference evidence="1 2" key="1">
    <citation type="journal article" date="2015" name="Genome Announc.">
        <title>Expanding the biotechnology potential of lactobacilli through comparative genomics of 213 strains and associated genera.</title>
        <authorList>
            <person name="Sun Z."/>
            <person name="Harris H.M."/>
            <person name="McCann A."/>
            <person name="Guo C."/>
            <person name="Argimon S."/>
            <person name="Zhang W."/>
            <person name="Yang X."/>
            <person name="Jeffery I.B."/>
            <person name="Cooney J.C."/>
            <person name="Kagawa T.F."/>
            <person name="Liu W."/>
            <person name="Song Y."/>
            <person name="Salvetti E."/>
            <person name="Wrobel A."/>
            <person name="Rasinkangas P."/>
            <person name="Parkhill J."/>
            <person name="Rea M.C."/>
            <person name="O'Sullivan O."/>
            <person name="Ritari J."/>
            <person name="Douillard F.P."/>
            <person name="Paul Ross R."/>
            <person name="Yang R."/>
            <person name="Briner A.E."/>
            <person name="Felis G.E."/>
            <person name="de Vos W.M."/>
            <person name="Barrangou R."/>
            <person name="Klaenhammer T.R."/>
            <person name="Caufield P.W."/>
            <person name="Cui Y."/>
            <person name="Zhang H."/>
            <person name="O'Toole P.W."/>
        </authorList>
    </citation>
    <scope>NUCLEOTIDE SEQUENCE [LARGE SCALE GENOMIC DNA]</scope>
    <source>
        <strain evidence="1 2">DSM 21051</strain>
    </source>
</reference>
<dbReference type="InterPro" id="IPR036754">
    <property type="entry name" value="YbaK/aa-tRNA-synt-asso_dom_sf"/>
</dbReference>
<dbReference type="AlphaFoldDB" id="A0A0R2CTJ5"/>
<protein>
    <recommendedName>
        <fullName evidence="3">YbaK/aminoacyl-tRNA synthetase-associated domain-containing protein</fullName>
    </recommendedName>
</protein>
<gene>
    <name evidence="1" type="ORF">FC19_GL002181</name>
</gene>
<sequence length="157" mass="18308">MRSRIDQKTFTILKKIDMSYAEQHIQKDKMMDDSWPLLKSKLIYSKPDGKYFMQISTQDNLERNSTKSDQKWMVCEEKQAGQLLGGKVTALTPFVLIEDRQKQVKPLVDSRVMEYELVGIELQSDHSMLIISSSDLLIFLRYIEHSPKLVEGGDRFF</sequence>
<keyword evidence="2" id="KW-1185">Reference proteome</keyword>